<evidence type="ECO:0000313" key="13">
    <source>
        <dbReference type="EMBL" id="EDV33172.2"/>
    </source>
</evidence>
<dbReference type="HOGENOM" id="CLU_022406_1_0_1"/>
<evidence type="ECO:0000256" key="1">
    <source>
        <dbReference type="ARBA" id="ARBA00004430"/>
    </source>
</evidence>
<keyword evidence="14" id="KW-1185">Reference proteome</keyword>
<name>B3MVA7_DROAN</name>
<evidence type="ECO:0000256" key="9">
    <source>
        <dbReference type="ARBA" id="ARBA00023175"/>
    </source>
</evidence>
<dbReference type="eggNOG" id="KOG1587">
    <property type="taxonomic scope" value="Eukaryota"/>
</dbReference>
<proteinExistence type="inferred from homology"/>
<dbReference type="PROSITE" id="PS50082">
    <property type="entry name" value="WD_REPEATS_2"/>
    <property type="match status" value="1"/>
</dbReference>
<comment type="subcellular location">
    <subcellularLocation>
        <location evidence="1">Cytoplasm</location>
        <location evidence="1">Cytoskeleton</location>
        <location evidence="1">Cilium axoneme</location>
    </subcellularLocation>
</comment>
<dbReference type="InterPro" id="IPR015943">
    <property type="entry name" value="WD40/YVTN_repeat-like_dom_sf"/>
</dbReference>
<evidence type="ECO:0000256" key="3">
    <source>
        <dbReference type="ARBA" id="ARBA00022490"/>
    </source>
</evidence>
<dbReference type="GO" id="GO:0036157">
    <property type="term" value="C:outer dynein arm"/>
    <property type="evidence" value="ECO:0007669"/>
    <property type="project" value="TreeGrafter"/>
</dbReference>
<dbReference type="SUPFAM" id="SSF50978">
    <property type="entry name" value="WD40 repeat-like"/>
    <property type="match status" value="1"/>
</dbReference>
<feature type="repeat" description="WD" evidence="12">
    <location>
        <begin position="283"/>
        <end position="319"/>
    </location>
</feature>
<dbReference type="Proteomes" id="UP000007801">
    <property type="component" value="Unassembled WGS sequence"/>
</dbReference>
<dbReference type="PANTHER" id="PTHR12442:SF7">
    <property type="entry name" value="DYNEIN AXONEMAL INTERMEDIATE CHAIN 2"/>
    <property type="match status" value="1"/>
</dbReference>
<evidence type="ECO:0000313" key="14">
    <source>
        <dbReference type="Proteomes" id="UP000007801"/>
    </source>
</evidence>
<evidence type="ECO:0000256" key="6">
    <source>
        <dbReference type="ARBA" id="ARBA00022737"/>
    </source>
</evidence>
<dbReference type="GeneID" id="6504325"/>
<evidence type="ECO:0008006" key="15">
    <source>
        <dbReference type="Google" id="ProtNLM"/>
    </source>
</evidence>
<dbReference type="PANTHER" id="PTHR12442">
    <property type="entry name" value="DYNEIN INTERMEDIATE CHAIN"/>
    <property type="match status" value="1"/>
</dbReference>
<keyword evidence="7" id="KW-0243">Dynein</keyword>
<evidence type="ECO:0000256" key="4">
    <source>
        <dbReference type="ARBA" id="ARBA00022574"/>
    </source>
</evidence>
<evidence type="ECO:0000256" key="5">
    <source>
        <dbReference type="ARBA" id="ARBA00022701"/>
    </source>
</evidence>
<evidence type="ECO:0000256" key="2">
    <source>
        <dbReference type="ARBA" id="ARBA00011059"/>
    </source>
</evidence>
<dbReference type="GO" id="GO:0005874">
    <property type="term" value="C:microtubule"/>
    <property type="evidence" value="ECO:0007669"/>
    <property type="project" value="UniProtKB-KW"/>
</dbReference>
<keyword evidence="9" id="KW-0505">Motor protein</keyword>
<keyword evidence="6" id="KW-0677">Repeat</keyword>
<keyword evidence="8" id="KW-0969">Cilium</keyword>
<organism evidence="13 14">
    <name type="scientific">Drosophila ananassae</name>
    <name type="common">Fruit fly</name>
    <dbReference type="NCBI Taxonomy" id="7217"/>
    <lineage>
        <taxon>Eukaryota</taxon>
        <taxon>Metazoa</taxon>
        <taxon>Ecdysozoa</taxon>
        <taxon>Arthropoda</taxon>
        <taxon>Hexapoda</taxon>
        <taxon>Insecta</taxon>
        <taxon>Pterygota</taxon>
        <taxon>Neoptera</taxon>
        <taxon>Endopterygota</taxon>
        <taxon>Diptera</taxon>
        <taxon>Brachycera</taxon>
        <taxon>Muscomorpha</taxon>
        <taxon>Ephydroidea</taxon>
        <taxon>Drosophilidae</taxon>
        <taxon>Drosophila</taxon>
        <taxon>Sophophora</taxon>
    </lineage>
</organism>
<protein>
    <recommendedName>
        <fullName evidence="15">Dynein intermediate chain 3, ciliary</fullName>
    </recommendedName>
</protein>
<dbReference type="GO" id="GO:0045504">
    <property type="term" value="F:dynein heavy chain binding"/>
    <property type="evidence" value="ECO:0007669"/>
    <property type="project" value="TreeGrafter"/>
</dbReference>
<dbReference type="GO" id="GO:0003341">
    <property type="term" value="P:cilium movement"/>
    <property type="evidence" value="ECO:0007669"/>
    <property type="project" value="TreeGrafter"/>
</dbReference>
<dbReference type="AlphaFoldDB" id="B3MVA7"/>
<dbReference type="FunCoup" id="B3MVA7">
    <property type="interactions" value="1"/>
</dbReference>
<evidence type="ECO:0000256" key="11">
    <source>
        <dbReference type="ARBA" id="ARBA00023273"/>
    </source>
</evidence>
<comment type="similarity">
    <text evidence="2">Belongs to the dynein intermediate chain family.</text>
</comment>
<keyword evidence="4 12" id="KW-0853">WD repeat</keyword>
<accession>B3MVA7</accession>
<dbReference type="KEGG" id="dan:6504325"/>
<evidence type="ECO:0000256" key="8">
    <source>
        <dbReference type="ARBA" id="ARBA00023069"/>
    </source>
</evidence>
<dbReference type="SMR" id="B3MVA7"/>
<dbReference type="OrthoDB" id="366230at2759"/>
<keyword evidence="11" id="KW-0966">Cell projection</keyword>
<keyword evidence="10" id="KW-0206">Cytoskeleton</keyword>
<dbReference type="InParanoid" id="B3MVA7"/>
<reference evidence="13 14" key="1">
    <citation type="journal article" date="2007" name="Nature">
        <title>Evolution of genes and genomes on the Drosophila phylogeny.</title>
        <authorList>
            <consortium name="Drosophila 12 Genomes Consortium"/>
            <person name="Clark A.G."/>
            <person name="Eisen M.B."/>
            <person name="Smith D.R."/>
            <person name="Bergman C.M."/>
            <person name="Oliver B."/>
            <person name="Markow T.A."/>
            <person name="Kaufman T.C."/>
            <person name="Kellis M."/>
            <person name="Gelbart W."/>
            <person name="Iyer V.N."/>
            <person name="Pollard D.A."/>
            <person name="Sackton T.B."/>
            <person name="Larracuente A.M."/>
            <person name="Singh N.D."/>
            <person name="Abad J.P."/>
            <person name="Abt D.N."/>
            <person name="Adryan B."/>
            <person name="Aguade M."/>
            <person name="Akashi H."/>
            <person name="Anderson W.W."/>
            <person name="Aquadro C.F."/>
            <person name="Ardell D.H."/>
            <person name="Arguello R."/>
            <person name="Artieri C.G."/>
            <person name="Barbash D.A."/>
            <person name="Barker D."/>
            <person name="Barsanti P."/>
            <person name="Batterham P."/>
            <person name="Batzoglou S."/>
            <person name="Begun D."/>
            <person name="Bhutkar A."/>
            <person name="Blanco E."/>
            <person name="Bosak S.A."/>
            <person name="Bradley R.K."/>
            <person name="Brand A.D."/>
            <person name="Brent M.R."/>
            <person name="Brooks A.N."/>
            <person name="Brown R.H."/>
            <person name="Butlin R.K."/>
            <person name="Caggese C."/>
            <person name="Calvi B.R."/>
            <person name="Bernardo de Carvalho A."/>
            <person name="Caspi A."/>
            <person name="Castrezana S."/>
            <person name="Celniker S.E."/>
            <person name="Chang J.L."/>
            <person name="Chapple C."/>
            <person name="Chatterji S."/>
            <person name="Chinwalla A."/>
            <person name="Civetta A."/>
            <person name="Clifton S.W."/>
            <person name="Comeron J.M."/>
            <person name="Costello J.C."/>
            <person name="Coyne J.A."/>
            <person name="Daub J."/>
            <person name="David R.G."/>
            <person name="Delcher A.L."/>
            <person name="Delehaunty K."/>
            <person name="Do C.B."/>
            <person name="Ebling H."/>
            <person name="Edwards K."/>
            <person name="Eickbush T."/>
            <person name="Evans J.D."/>
            <person name="Filipski A."/>
            <person name="Findeiss S."/>
            <person name="Freyhult E."/>
            <person name="Fulton L."/>
            <person name="Fulton R."/>
            <person name="Garcia A.C."/>
            <person name="Gardiner A."/>
            <person name="Garfield D.A."/>
            <person name="Garvin B.E."/>
            <person name="Gibson G."/>
            <person name="Gilbert D."/>
            <person name="Gnerre S."/>
            <person name="Godfrey J."/>
            <person name="Good R."/>
            <person name="Gotea V."/>
            <person name="Gravely B."/>
            <person name="Greenberg A.J."/>
            <person name="Griffiths-Jones S."/>
            <person name="Gross S."/>
            <person name="Guigo R."/>
            <person name="Gustafson E.A."/>
            <person name="Haerty W."/>
            <person name="Hahn M.W."/>
            <person name="Halligan D.L."/>
            <person name="Halpern A.L."/>
            <person name="Halter G.M."/>
            <person name="Han M.V."/>
            <person name="Heger A."/>
            <person name="Hillier L."/>
            <person name="Hinrichs A.S."/>
            <person name="Holmes I."/>
            <person name="Hoskins R.A."/>
            <person name="Hubisz M.J."/>
            <person name="Hultmark D."/>
            <person name="Huntley M.A."/>
            <person name="Jaffe D.B."/>
            <person name="Jagadeeshan S."/>
            <person name="Jeck W.R."/>
            <person name="Johnson J."/>
            <person name="Jones C.D."/>
            <person name="Jordan W.C."/>
            <person name="Karpen G.H."/>
            <person name="Kataoka E."/>
            <person name="Keightley P.D."/>
            <person name="Kheradpour P."/>
            <person name="Kirkness E.F."/>
            <person name="Koerich L.B."/>
            <person name="Kristiansen K."/>
            <person name="Kudrna D."/>
            <person name="Kulathinal R.J."/>
            <person name="Kumar S."/>
            <person name="Kwok R."/>
            <person name="Lander E."/>
            <person name="Langley C.H."/>
            <person name="Lapoint R."/>
            <person name="Lazzaro B.P."/>
            <person name="Lee S.J."/>
            <person name="Levesque L."/>
            <person name="Li R."/>
            <person name="Lin C.F."/>
            <person name="Lin M.F."/>
            <person name="Lindblad-Toh K."/>
            <person name="Llopart A."/>
            <person name="Long M."/>
            <person name="Low L."/>
            <person name="Lozovsky E."/>
            <person name="Lu J."/>
            <person name="Luo M."/>
            <person name="Machado C.A."/>
            <person name="Makalowski W."/>
            <person name="Marzo M."/>
            <person name="Matsuda M."/>
            <person name="Matzkin L."/>
            <person name="McAllister B."/>
            <person name="McBride C.S."/>
            <person name="McKernan B."/>
            <person name="McKernan K."/>
            <person name="Mendez-Lago M."/>
            <person name="Minx P."/>
            <person name="Mollenhauer M.U."/>
            <person name="Montooth K."/>
            <person name="Mount S.M."/>
            <person name="Mu X."/>
            <person name="Myers E."/>
            <person name="Negre B."/>
            <person name="Newfeld S."/>
            <person name="Nielsen R."/>
            <person name="Noor M.A."/>
            <person name="O'Grady P."/>
            <person name="Pachter L."/>
            <person name="Papaceit M."/>
            <person name="Parisi M.J."/>
            <person name="Parisi M."/>
            <person name="Parts L."/>
            <person name="Pedersen J.S."/>
            <person name="Pesole G."/>
            <person name="Phillippy A.M."/>
            <person name="Ponting C.P."/>
            <person name="Pop M."/>
            <person name="Porcelli D."/>
            <person name="Powell J.R."/>
            <person name="Prohaska S."/>
            <person name="Pruitt K."/>
            <person name="Puig M."/>
            <person name="Quesneville H."/>
            <person name="Ram K.R."/>
            <person name="Rand D."/>
            <person name="Rasmussen M.D."/>
            <person name="Reed L.K."/>
            <person name="Reenan R."/>
            <person name="Reily A."/>
            <person name="Remington K.A."/>
            <person name="Rieger T.T."/>
            <person name="Ritchie M.G."/>
            <person name="Robin C."/>
            <person name="Rogers Y.H."/>
            <person name="Rohde C."/>
            <person name="Rozas J."/>
            <person name="Rubenfield M.J."/>
            <person name="Ruiz A."/>
            <person name="Russo S."/>
            <person name="Salzberg S.L."/>
            <person name="Sanchez-Gracia A."/>
            <person name="Saranga D.J."/>
            <person name="Sato H."/>
            <person name="Schaeffer S.W."/>
            <person name="Schatz M.C."/>
            <person name="Schlenke T."/>
            <person name="Schwartz R."/>
            <person name="Segarra C."/>
            <person name="Singh R.S."/>
            <person name="Sirot L."/>
            <person name="Sirota M."/>
            <person name="Sisneros N.B."/>
            <person name="Smith C.D."/>
            <person name="Smith T.F."/>
            <person name="Spieth J."/>
            <person name="Stage D.E."/>
            <person name="Stark A."/>
            <person name="Stephan W."/>
            <person name="Strausberg R.L."/>
            <person name="Strempel S."/>
            <person name="Sturgill D."/>
            <person name="Sutton G."/>
            <person name="Sutton G.G."/>
            <person name="Tao W."/>
            <person name="Teichmann S."/>
            <person name="Tobari Y.N."/>
            <person name="Tomimura Y."/>
            <person name="Tsolas J.M."/>
            <person name="Valente V.L."/>
            <person name="Venter E."/>
            <person name="Venter J.C."/>
            <person name="Vicario S."/>
            <person name="Vieira F.G."/>
            <person name="Vilella A.J."/>
            <person name="Villasante A."/>
            <person name="Walenz B."/>
            <person name="Wang J."/>
            <person name="Wasserman M."/>
            <person name="Watts T."/>
            <person name="Wilson D."/>
            <person name="Wilson R.K."/>
            <person name="Wing R.A."/>
            <person name="Wolfner M.F."/>
            <person name="Wong A."/>
            <person name="Wong G.K."/>
            <person name="Wu C.I."/>
            <person name="Wu G."/>
            <person name="Yamamoto D."/>
            <person name="Yang H.P."/>
            <person name="Yang S.P."/>
            <person name="Yorke J.A."/>
            <person name="Yoshida K."/>
            <person name="Zdobnov E."/>
            <person name="Zhang P."/>
            <person name="Zhang Y."/>
            <person name="Zimin A.V."/>
            <person name="Baldwin J."/>
            <person name="Abdouelleil A."/>
            <person name="Abdulkadir J."/>
            <person name="Abebe A."/>
            <person name="Abera B."/>
            <person name="Abreu J."/>
            <person name="Acer S.C."/>
            <person name="Aftuck L."/>
            <person name="Alexander A."/>
            <person name="An P."/>
            <person name="Anderson E."/>
            <person name="Anderson S."/>
            <person name="Arachi H."/>
            <person name="Azer M."/>
            <person name="Bachantsang P."/>
            <person name="Barry A."/>
            <person name="Bayul T."/>
            <person name="Berlin A."/>
            <person name="Bessette D."/>
            <person name="Bloom T."/>
            <person name="Blye J."/>
            <person name="Boguslavskiy L."/>
            <person name="Bonnet C."/>
            <person name="Boukhgalter B."/>
            <person name="Bourzgui I."/>
            <person name="Brown A."/>
            <person name="Cahill P."/>
            <person name="Channer S."/>
            <person name="Cheshatsang Y."/>
            <person name="Chuda L."/>
            <person name="Citroen M."/>
            <person name="Collymore A."/>
            <person name="Cooke P."/>
            <person name="Costello M."/>
            <person name="D'Aco K."/>
            <person name="Daza R."/>
            <person name="De Haan G."/>
            <person name="DeGray S."/>
            <person name="DeMaso C."/>
            <person name="Dhargay N."/>
            <person name="Dooley K."/>
            <person name="Dooley E."/>
            <person name="Doricent M."/>
            <person name="Dorje P."/>
            <person name="Dorjee K."/>
            <person name="Dupes A."/>
            <person name="Elong R."/>
            <person name="Falk J."/>
            <person name="Farina A."/>
            <person name="Faro S."/>
            <person name="Ferguson D."/>
            <person name="Fisher S."/>
            <person name="Foley C.D."/>
            <person name="Franke A."/>
            <person name="Friedrich D."/>
            <person name="Gadbois L."/>
            <person name="Gearin G."/>
            <person name="Gearin C.R."/>
            <person name="Giannoukos G."/>
            <person name="Goode T."/>
            <person name="Graham J."/>
            <person name="Grandbois E."/>
            <person name="Grewal S."/>
            <person name="Gyaltsen K."/>
            <person name="Hafez N."/>
            <person name="Hagos B."/>
            <person name="Hall J."/>
            <person name="Henson C."/>
            <person name="Hollinger A."/>
            <person name="Honan T."/>
            <person name="Huard M.D."/>
            <person name="Hughes L."/>
            <person name="Hurhula B."/>
            <person name="Husby M.E."/>
            <person name="Kamat A."/>
            <person name="Kanga B."/>
            <person name="Kashin S."/>
            <person name="Khazanovich D."/>
            <person name="Kisner P."/>
            <person name="Lance K."/>
            <person name="Lara M."/>
            <person name="Lee W."/>
            <person name="Lennon N."/>
            <person name="Letendre F."/>
            <person name="LeVine R."/>
            <person name="Lipovsky A."/>
            <person name="Liu X."/>
            <person name="Liu J."/>
            <person name="Liu S."/>
            <person name="Lokyitsang T."/>
            <person name="Lokyitsang Y."/>
            <person name="Lubonja R."/>
            <person name="Lui A."/>
            <person name="MacDonald P."/>
            <person name="Magnisalis V."/>
            <person name="Maru K."/>
            <person name="Matthews C."/>
            <person name="McCusker W."/>
            <person name="McDonough S."/>
            <person name="Mehta T."/>
            <person name="Meldrim J."/>
            <person name="Meneus L."/>
            <person name="Mihai O."/>
            <person name="Mihalev A."/>
            <person name="Mihova T."/>
            <person name="Mittelman R."/>
            <person name="Mlenga V."/>
            <person name="Montmayeur A."/>
            <person name="Mulrain L."/>
            <person name="Navidi A."/>
            <person name="Naylor J."/>
            <person name="Negash T."/>
            <person name="Nguyen T."/>
            <person name="Nguyen N."/>
            <person name="Nicol R."/>
            <person name="Norbu C."/>
            <person name="Norbu N."/>
            <person name="Novod N."/>
            <person name="O'Neill B."/>
            <person name="Osman S."/>
            <person name="Markiewicz E."/>
            <person name="Oyono O.L."/>
            <person name="Patti C."/>
            <person name="Phunkhang P."/>
            <person name="Pierre F."/>
            <person name="Priest M."/>
            <person name="Raghuraman S."/>
            <person name="Rege F."/>
            <person name="Reyes R."/>
            <person name="Rise C."/>
            <person name="Rogov P."/>
            <person name="Ross K."/>
            <person name="Ryan E."/>
            <person name="Settipalli S."/>
            <person name="Shea T."/>
            <person name="Sherpa N."/>
            <person name="Shi L."/>
            <person name="Shih D."/>
            <person name="Sparrow T."/>
            <person name="Spaulding J."/>
            <person name="Stalker J."/>
            <person name="Stange-Thomann N."/>
            <person name="Stavropoulos S."/>
            <person name="Stone C."/>
            <person name="Strader C."/>
            <person name="Tesfaye S."/>
            <person name="Thomson T."/>
            <person name="Thoulutsang Y."/>
            <person name="Thoulutsang D."/>
            <person name="Topham K."/>
            <person name="Topping I."/>
            <person name="Tsamla T."/>
            <person name="Vassiliev H."/>
            <person name="Vo A."/>
            <person name="Wangchuk T."/>
            <person name="Wangdi T."/>
            <person name="Weiand M."/>
            <person name="Wilkinson J."/>
            <person name="Wilson A."/>
            <person name="Yadav S."/>
            <person name="Young G."/>
            <person name="Yu Q."/>
            <person name="Zembek L."/>
            <person name="Zhong D."/>
            <person name="Zimmer A."/>
            <person name="Zwirko Z."/>
            <person name="Jaffe D.B."/>
            <person name="Alvarez P."/>
            <person name="Brockman W."/>
            <person name="Butler J."/>
            <person name="Chin C."/>
            <person name="Gnerre S."/>
            <person name="Grabherr M."/>
            <person name="Kleber M."/>
            <person name="Mauceli E."/>
            <person name="MacCallum I."/>
        </authorList>
    </citation>
    <scope>NUCLEOTIDE SEQUENCE [LARGE SCALE GENOMIC DNA]</scope>
    <source>
        <strain evidence="14">Tucson 14024-0371.13</strain>
    </source>
</reference>
<sequence length="633" mass="73592">MGTLGNQFILSRERRRFGRQCLFTDRNEMILSVQPSGRLRLKYILRNPIDERTQLSPQYALSTAITQNVTLDNHGLNHYEGGWNVKEVNVMDEEATLRYRKKVERDDSWGIEVNQILRDVMTISSQNNSINIYQEFFIDLPEDLGRGIKINITAKIISVFHDLWFPARKLTACEWSTSEPWSFILTYCEPRSMTQDYVPPENQLPDFGNNNPNEFFKWDSDDPIRPIAHYRSSPSYGMLNTMVLIAKVCMREENYMVGGFNSGQVCYWNSDEFGPPKKICPLEASHREATTAVCWVHSKLNTEFYSGSLDGSVKYWDTRDLVMPVHEILCEPFPNDVQIRQDSHGVTVMEFEYTIPIRYILGSDMGWVFACNRKGTTATETIASCYPMFCGPIRTIMRNPFFVKNFMLIGDWRMRVWSEEVKNAPSTFYFRRRHQLISGAWSTGRCSLFVLGDNRGNLEFFDLIMLHSRPILTIKFKYPVVHLMFRPDGQVLSVGLGNGDCILLRMDEGMRSATVKEKSLMMAMFEREISRCKLLEAREEEIKLKKRLTILHEEEARKTLAKLEAKKKKILAKKEAAPKEEDEATILLRLIEGDEEFSKTMMEFNEIIDLVTAKRSKRINSIERTVFERDLYY</sequence>
<dbReference type="InterPro" id="IPR050687">
    <property type="entry name" value="Dynein_IC"/>
</dbReference>
<keyword evidence="3" id="KW-0963">Cytoplasm</keyword>
<dbReference type="InterPro" id="IPR036322">
    <property type="entry name" value="WD40_repeat_dom_sf"/>
</dbReference>
<dbReference type="GO" id="GO:0036158">
    <property type="term" value="P:outer dynein arm assembly"/>
    <property type="evidence" value="ECO:0007669"/>
    <property type="project" value="TreeGrafter"/>
</dbReference>
<evidence type="ECO:0000256" key="7">
    <source>
        <dbReference type="ARBA" id="ARBA00023017"/>
    </source>
</evidence>
<dbReference type="SMART" id="SM00320">
    <property type="entry name" value="WD40"/>
    <property type="match status" value="2"/>
</dbReference>
<dbReference type="InterPro" id="IPR001680">
    <property type="entry name" value="WD40_rpt"/>
</dbReference>
<dbReference type="EMBL" id="CH902624">
    <property type="protein sequence ID" value="EDV33172.2"/>
    <property type="molecule type" value="Genomic_DNA"/>
</dbReference>
<evidence type="ECO:0000256" key="12">
    <source>
        <dbReference type="PROSITE-ProRule" id="PRU00221"/>
    </source>
</evidence>
<gene>
    <name evidence="13" type="primary">Dana\GF21653</name>
    <name evidence="13" type="synonym">dana_GLEANR_535</name>
    <name evidence="13" type="ORF">GF21653</name>
</gene>
<dbReference type="Gene3D" id="2.130.10.10">
    <property type="entry name" value="YVTN repeat-like/Quinoprotein amine dehydrogenase"/>
    <property type="match status" value="1"/>
</dbReference>
<keyword evidence="5" id="KW-0493">Microtubule</keyword>
<dbReference type="STRING" id="7217.B3MVA7"/>
<dbReference type="GO" id="GO:0045503">
    <property type="term" value="F:dynein light chain binding"/>
    <property type="evidence" value="ECO:0007669"/>
    <property type="project" value="TreeGrafter"/>
</dbReference>
<evidence type="ECO:0000256" key="10">
    <source>
        <dbReference type="ARBA" id="ARBA00023212"/>
    </source>
</evidence>